<dbReference type="GO" id="GO:0003700">
    <property type="term" value="F:DNA-binding transcription factor activity"/>
    <property type="evidence" value="ECO:0007669"/>
    <property type="project" value="TreeGrafter"/>
</dbReference>
<feature type="DNA-binding region" description="H-T-H motif" evidence="4">
    <location>
        <begin position="32"/>
        <end position="51"/>
    </location>
</feature>
<dbReference type="AlphaFoldDB" id="A0A175RJ37"/>
<protein>
    <submittedName>
        <fullName evidence="6">TetR family transcriptional regulator</fullName>
    </submittedName>
</protein>
<evidence type="ECO:0000259" key="5">
    <source>
        <dbReference type="PROSITE" id="PS50977"/>
    </source>
</evidence>
<dbReference type="GO" id="GO:0000976">
    <property type="term" value="F:transcription cis-regulatory region binding"/>
    <property type="evidence" value="ECO:0007669"/>
    <property type="project" value="TreeGrafter"/>
</dbReference>
<dbReference type="InterPro" id="IPR050109">
    <property type="entry name" value="HTH-type_TetR-like_transc_reg"/>
</dbReference>
<dbReference type="PANTHER" id="PTHR30055">
    <property type="entry name" value="HTH-TYPE TRANSCRIPTIONAL REGULATOR RUTR"/>
    <property type="match status" value="1"/>
</dbReference>
<evidence type="ECO:0000256" key="3">
    <source>
        <dbReference type="ARBA" id="ARBA00023163"/>
    </source>
</evidence>
<keyword evidence="3" id="KW-0804">Transcription</keyword>
<accession>A0A175RJ37</accession>
<evidence type="ECO:0000313" key="7">
    <source>
        <dbReference type="Proteomes" id="UP000078252"/>
    </source>
</evidence>
<dbReference type="SUPFAM" id="SSF46689">
    <property type="entry name" value="Homeodomain-like"/>
    <property type="match status" value="1"/>
</dbReference>
<dbReference type="PANTHER" id="PTHR30055:SF220">
    <property type="entry name" value="TETR-FAMILY REGULATORY PROTEIN"/>
    <property type="match status" value="1"/>
</dbReference>
<dbReference type="Pfam" id="PF13305">
    <property type="entry name" value="TetR_C_33"/>
    <property type="match status" value="1"/>
</dbReference>
<dbReference type="PROSITE" id="PS50977">
    <property type="entry name" value="HTH_TETR_2"/>
    <property type="match status" value="1"/>
</dbReference>
<reference evidence="6 7" key="1">
    <citation type="journal article" date="2016" name="Front. Microbiol.">
        <title>Genomic Resource of Rice Seed Associated Bacteria.</title>
        <authorList>
            <person name="Midha S."/>
            <person name="Bansal K."/>
            <person name="Sharma S."/>
            <person name="Kumar N."/>
            <person name="Patil P.P."/>
            <person name="Chaudhry V."/>
            <person name="Patil P.B."/>
        </authorList>
    </citation>
    <scope>NUCLEOTIDE SEQUENCE [LARGE SCALE GENOMIC DNA]</scope>
    <source>
        <strain evidence="6 7">NS184</strain>
    </source>
</reference>
<dbReference type="SUPFAM" id="SSF48498">
    <property type="entry name" value="Tetracyclin repressor-like, C-terminal domain"/>
    <property type="match status" value="1"/>
</dbReference>
<dbReference type="InterPro" id="IPR036271">
    <property type="entry name" value="Tet_transcr_reg_TetR-rel_C_sf"/>
</dbReference>
<dbReference type="InterPro" id="IPR001647">
    <property type="entry name" value="HTH_TetR"/>
</dbReference>
<feature type="domain" description="HTH tetR-type" evidence="5">
    <location>
        <begin position="9"/>
        <end position="69"/>
    </location>
</feature>
<organism evidence="6 7">
    <name type="scientific">Curtobacterium luteum</name>
    <dbReference type="NCBI Taxonomy" id="33881"/>
    <lineage>
        <taxon>Bacteria</taxon>
        <taxon>Bacillati</taxon>
        <taxon>Actinomycetota</taxon>
        <taxon>Actinomycetes</taxon>
        <taxon>Micrococcales</taxon>
        <taxon>Microbacteriaceae</taxon>
        <taxon>Curtobacterium</taxon>
    </lineage>
</organism>
<dbReference type="InterPro" id="IPR025996">
    <property type="entry name" value="MT1864/Rv1816-like_C"/>
</dbReference>
<dbReference type="RefSeq" id="WP_058726621.1">
    <property type="nucleotide sequence ID" value="NZ_LDQC01000079.1"/>
</dbReference>
<comment type="caution">
    <text evidence="6">The sequence shown here is derived from an EMBL/GenBank/DDBJ whole genome shotgun (WGS) entry which is preliminary data.</text>
</comment>
<dbReference type="EMBL" id="LDQC01000079">
    <property type="protein sequence ID" value="KTR03636.1"/>
    <property type="molecule type" value="Genomic_DNA"/>
</dbReference>
<keyword evidence="1" id="KW-0805">Transcription regulation</keyword>
<evidence type="ECO:0000313" key="6">
    <source>
        <dbReference type="EMBL" id="KTR03636.1"/>
    </source>
</evidence>
<keyword evidence="2 4" id="KW-0238">DNA-binding</keyword>
<evidence type="ECO:0000256" key="2">
    <source>
        <dbReference type="ARBA" id="ARBA00023125"/>
    </source>
</evidence>
<dbReference type="InterPro" id="IPR009057">
    <property type="entry name" value="Homeodomain-like_sf"/>
</dbReference>
<dbReference type="Proteomes" id="UP000078252">
    <property type="component" value="Unassembled WGS sequence"/>
</dbReference>
<name>A0A175RJ37_9MICO</name>
<dbReference type="STRING" id="33881.NS184_13540"/>
<dbReference type="Pfam" id="PF00440">
    <property type="entry name" value="TetR_N"/>
    <property type="match status" value="1"/>
</dbReference>
<dbReference type="OrthoDB" id="3173376at2"/>
<gene>
    <name evidence="6" type="ORF">NS184_13540</name>
</gene>
<dbReference type="PATRIC" id="fig|33881.3.peg.3122"/>
<proteinExistence type="predicted"/>
<dbReference type="Gene3D" id="1.10.357.10">
    <property type="entry name" value="Tetracycline Repressor, domain 2"/>
    <property type="match status" value="1"/>
</dbReference>
<sequence length="201" mass="21279">MSERPFHHGNLRAVLLDEAVTVLRGSGVDGLSLRDLARRAGVSHGAPRSHFVDRQALLDALAVTGFERLTAAVRRALARSGDDLDGRFRAVARAYVDFAIDEAALMELMFQAKESGGGGPTAESAATLFAVLDGAMGPRPGDGGDEDARTTFGMLFAATMQGIAALVASRRLERTHADGLIDAATDMMLASDLRARAVTER</sequence>
<evidence type="ECO:0000256" key="1">
    <source>
        <dbReference type="ARBA" id="ARBA00023015"/>
    </source>
</evidence>
<evidence type="ECO:0000256" key="4">
    <source>
        <dbReference type="PROSITE-ProRule" id="PRU00335"/>
    </source>
</evidence>